<keyword evidence="5 11" id="KW-0479">Metal-binding</keyword>
<evidence type="ECO:0000256" key="5">
    <source>
        <dbReference type="ARBA" id="ARBA00022723"/>
    </source>
</evidence>
<feature type="domain" description="Peptidase M24" evidence="12">
    <location>
        <begin position="13"/>
        <end position="251"/>
    </location>
</feature>
<dbReference type="FunFam" id="3.90.230.10:FF:000002">
    <property type="entry name" value="Xaa-Pro aminopeptidase 3"/>
    <property type="match status" value="1"/>
</dbReference>
<dbReference type="InterPro" id="IPR000994">
    <property type="entry name" value="Pept_M24"/>
</dbReference>
<evidence type="ECO:0000256" key="6">
    <source>
        <dbReference type="ARBA" id="ARBA00022801"/>
    </source>
</evidence>
<keyword evidence="13" id="KW-0645">Protease</keyword>
<reference evidence="13 14" key="2">
    <citation type="submission" date="2013-09" db="EMBL/GenBank/DDBJ databases">
        <title>Whole genome comparison of six Crocosphaera watsonii strains with differing phenotypes.</title>
        <authorList>
            <person name="Bench S.R."/>
            <person name="Heller P."/>
            <person name="Frank I."/>
            <person name="Arciniega M."/>
            <person name="Shilova I.N."/>
            <person name="Zehr J.P."/>
        </authorList>
    </citation>
    <scope>NUCLEOTIDE SEQUENCE [LARGE SCALE GENOMIC DNA]</scope>
    <source>
        <strain evidence="13 14">WH 0005</strain>
    </source>
</reference>
<dbReference type="GO" id="GO:0046872">
    <property type="term" value="F:metal ion binding"/>
    <property type="evidence" value="ECO:0007669"/>
    <property type="project" value="UniProtKB-KW"/>
</dbReference>
<accession>T2IPT5</accession>
<proteinExistence type="inferred from homology"/>
<dbReference type="EMBL" id="CAQL01000429">
    <property type="protein sequence ID" value="CCQ55586.1"/>
    <property type="molecule type" value="Genomic_DNA"/>
</dbReference>
<dbReference type="Pfam" id="PF00557">
    <property type="entry name" value="Peptidase_M24"/>
    <property type="match status" value="1"/>
</dbReference>
<evidence type="ECO:0000256" key="3">
    <source>
        <dbReference type="ARBA" id="ARBA00008766"/>
    </source>
</evidence>
<evidence type="ECO:0000256" key="9">
    <source>
        <dbReference type="ARBA" id="ARBA00075356"/>
    </source>
</evidence>
<dbReference type="CDD" id="cd01087">
    <property type="entry name" value="Prolidase"/>
    <property type="match status" value="1"/>
</dbReference>
<comment type="caution">
    <text evidence="13">The sequence shown here is derived from an EMBL/GenBank/DDBJ whole genome shotgun (WGS) entry which is preliminary data.</text>
</comment>
<dbReference type="Proteomes" id="UP000017981">
    <property type="component" value="Unassembled WGS sequence"/>
</dbReference>
<keyword evidence="7" id="KW-0464">Manganese</keyword>
<name>T2IPT5_CROWT</name>
<dbReference type="InterPro" id="IPR052433">
    <property type="entry name" value="X-Pro_dipept-like"/>
</dbReference>
<evidence type="ECO:0000313" key="14">
    <source>
        <dbReference type="Proteomes" id="UP000017981"/>
    </source>
</evidence>
<protein>
    <recommendedName>
        <fullName evidence="8">Xaa-Pro aminopeptidase</fullName>
        <ecNumber evidence="4">3.4.11.9</ecNumber>
    </recommendedName>
    <alternativeName>
        <fullName evidence="9">Aminopeptidase P II</fullName>
    </alternativeName>
    <alternativeName>
        <fullName evidence="10">X-Pro aminopeptidase</fullName>
    </alternativeName>
</protein>
<evidence type="ECO:0000256" key="2">
    <source>
        <dbReference type="ARBA" id="ARBA00001936"/>
    </source>
</evidence>
<evidence type="ECO:0000256" key="7">
    <source>
        <dbReference type="ARBA" id="ARBA00023211"/>
    </source>
</evidence>
<dbReference type="PROSITE" id="PS00491">
    <property type="entry name" value="PROLINE_PEPTIDASE"/>
    <property type="match status" value="1"/>
</dbReference>
<evidence type="ECO:0000256" key="8">
    <source>
        <dbReference type="ARBA" id="ARBA00069363"/>
    </source>
</evidence>
<reference evidence="13 14" key="1">
    <citation type="submission" date="2013-01" db="EMBL/GenBank/DDBJ databases">
        <authorList>
            <person name="Bench S."/>
        </authorList>
    </citation>
    <scope>NUCLEOTIDE SEQUENCE [LARGE SCALE GENOMIC DNA]</scope>
    <source>
        <strain evidence="13 14">WH 0005</strain>
    </source>
</reference>
<evidence type="ECO:0000256" key="4">
    <source>
        <dbReference type="ARBA" id="ARBA00012574"/>
    </source>
</evidence>
<dbReference type="SUPFAM" id="SSF55920">
    <property type="entry name" value="Creatinase/aminopeptidase"/>
    <property type="match status" value="1"/>
</dbReference>
<evidence type="ECO:0000259" key="12">
    <source>
        <dbReference type="Pfam" id="PF00557"/>
    </source>
</evidence>
<organism evidence="13 14">
    <name type="scientific">Crocosphaera watsonii WH 0005</name>
    <dbReference type="NCBI Taxonomy" id="423472"/>
    <lineage>
        <taxon>Bacteria</taxon>
        <taxon>Bacillati</taxon>
        <taxon>Cyanobacteriota</taxon>
        <taxon>Cyanophyceae</taxon>
        <taxon>Oscillatoriophycideae</taxon>
        <taxon>Chroococcales</taxon>
        <taxon>Aphanothecaceae</taxon>
        <taxon>Crocosphaera</taxon>
    </lineage>
</organism>
<evidence type="ECO:0000313" key="13">
    <source>
        <dbReference type="EMBL" id="CCQ55586.1"/>
    </source>
</evidence>
<dbReference type="GO" id="GO:0006508">
    <property type="term" value="P:proteolysis"/>
    <property type="evidence" value="ECO:0007669"/>
    <property type="project" value="TreeGrafter"/>
</dbReference>
<dbReference type="PANTHER" id="PTHR43226">
    <property type="entry name" value="XAA-PRO AMINOPEPTIDASE 3"/>
    <property type="match status" value="1"/>
</dbReference>
<evidence type="ECO:0000256" key="11">
    <source>
        <dbReference type="RuleBase" id="RU000590"/>
    </source>
</evidence>
<evidence type="ECO:0000256" key="1">
    <source>
        <dbReference type="ARBA" id="ARBA00001424"/>
    </source>
</evidence>
<keyword evidence="13" id="KW-0031">Aminopeptidase</keyword>
<dbReference type="GO" id="GO:0005829">
    <property type="term" value="C:cytosol"/>
    <property type="evidence" value="ECO:0007669"/>
    <property type="project" value="TreeGrafter"/>
</dbReference>
<sequence>MRQVKSEAELMMLRKAMDISAAAHNRAREFVKVGHYEYQIQAEIEHTFKLNGGIGPAYPSIVASGDNACILHYIENDRQIQENDLLLIDAGCSYGYYNGDITRTFPVNGKFTGEQKAIYELVLEAQLKAIEEVKPGNPYNEFHDIAVCVLVQGLIDLGLLKGDLEEIIKEEKYKPFYMHRTGHWLGLDVHDVGVYKKDEETWYPLQPGHVLTVEPGIYIGKDIKPAEGQPEIPERWRGIGIRIEDDILVTKTGHEVLTAAVPKAIDEII</sequence>
<comment type="cofactor">
    <cofactor evidence="2">
        <name>Mn(2+)</name>
        <dbReference type="ChEBI" id="CHEBI:29035"/>
    </cofactor>
</comment>
<comment type="similarity">
    <text evidence="3 11">Belongs to the peptidase M24B family.</text>
</comment>
<comment type="catalytic activity">
    <reaction evidence="1">
        <text>Release of any N-terminal amino acid, including proline, that is linked to proline, even from a dipeptide or tripeptide.</text>
        <dbReference type="EC" id="3.4.11.9"/>
    </reaction>
</comment>
<dbReference type="Gene3D" id="3.90.230.10">
    <property type="entry name" value="Creatinase/methionine aminopeptidase superfamily"/>
    <property type="match status" value="1"/>
</dbReference>
<dbReference type="AlphaFoldDB" id="T2IPT5"/>
<gene>
    <name evidence="13" type="ORF">CWATWH0005_3408</name>
</gene>
<keyword evidence="6 13" id="KW-0378">Hydrolase</keyword>
<dbReference type="EC" id="3.4.11.9" evidence="4"/>
<evidence type="ECO:0000256" key="10">
    <source>
        <dbReference type="ARBA" id="ARBA00081411"/>
    </source>
</evidence>
<dbReference type="PANTHER" id="PTHR43226:SF4">
    <property type="entry name" value="XAA-PRO AMINOPEPTIDASE 3"/>
    <property type="match status" value="1"/>
</dbReference>
<dbReference type="GO" id="GO:0004177">
    <property type="term" value="F:aminopeptidase activity"/>
    <property type="evidence" value="ECO:0007669"/>
    <property type="project" value="UniProtKB-KW"/>
</dbReference>
<dbReference type="InterPro" id="IPR036005">
    <property type="entry name" value="Creatinase/aminopeptidase-like"/>
</dbReference>
<dbReference type="InterPro" id="IPR001131">
    <property type="entry name" value="Peptidase_M24B_aminopep-P_CS"/>
</dbReference>